<evidence type="ECO:0000313" key="2">
    <source>
        <dbReference type="EMBL" id="PRQ74315.1"/>
    </source>
</evidence>
<dbReference type="EMBL" id="LCTV02000006">
    <property type="protein sequence ID" value="PRQ74315.1"/>
    <property type="molecule type" value="Genomic_DNA"/>
</dbReference>
<evidence type="ECO:0000313" key="3">
    <source>
        <dbReference type="Proteomes" id="UP000199069"/>
    </source>
</evidence>
<dbReference type="Proteomes" id="UP000239560">
    <property type="component" value="Unassembled WGS sequence"/>
</dbReference>
<dbReference type="EMBL" id="CWKI01000006">
    <property type="protein sequence ID" value="CTR07385.1"/>
    <property type="molecule type" value="Genomic_DNA"/>
</dbReference>
<name>A0A0K3CFU8_RHOTO</name>
<dbReference type="OrthoDB" id="10279455at2759"/>
<keyword evidence="3" id="KW-1185">Reference proteome</keyword>
<reference evidence="2 4" key="2">
    <citation type="journal article" date="2018" name="Elife">
        <title>Functional genomics of lipid metabolism in the oleaginous yeast Rhodosporidium toruloides.</title>
        <authorList>
            <person name="Coradetti S.T."/>
            <person name="Pinel D."/>
            <person name="Geiselman G."/>
            <person name="Ito M."/>
            <person name="Mondo S."/>
            <person name="Reilly M.C."/>
            <person name="Cheng Y.F."/>
            <person name="Bauer S."/>
            <person name="Grigoriev I."/>
            <person name="Gladden J.M."/>
            <person name="Simmons B.A."/>
            <person name="Brem R."/>
            <person name="Arkin A.P."/>
            <person name="Skerker J.M."/>
        </authorList>
    </citation>
    <scope>NUCLEOTIDE SEQUENCE [LARGE SCALE GENOMIC DNA]</scope>
    <source>
        <strain evidence="2 4">NBRC 0880</strain>
    </source>
</reference>
<proteinExistence type="predicted"/>
<evidence type="ECO:0000313" key="1">
    <source>
        <dbReference type="EMBL" id="CTR07385.1"/>
    </source>
</evidence>
<evidence type="ECO:0000313" key="4">
    <source>
        <dbReference type="Proteomes" id="UP000239560"/>
    </source>
</evidence>
<accession>A0A0K3CFU8</accession>
<protein>
    <submittedName>
        <fullName evidence="1">Uncharacterized protein</fullName>
    </submittedName>
</protein>
<organism evidence="1 3">
    <name type="scientific">Rhodotorula toruloides</name>
    <name type="common">Yeast</name>
    <name type="synonym">Rhodosporidium toruloides</name>
    <dbReference type="NCBI Taxonomy" id="5286"/>
    <lineage>
        <taxon>Eukaryota</taxon>
        <taxon>Fungi</taxon>
        <taxon>Dikarya</taxon>
        <taxon>Basidiomycota</taxon>
        <taxon>Pucciniomycotina</taxon>
        <taxon>Microbotryomycetes</taxon>
        <taxon>Sporidiobolales</taxon>
        <taxon>Sporidiobolaceae</taxon>
        <taxon>Rhodotorula</taxon>
    </lineage>
</organism>
<sequence>MSTPGSAKPTLRLLPERPFEQPIYSRRYLTMMCMLLNVKSSQWFSEFEEVYRKCPGIELPALLRRDYIQLRRNEPVEPSAVYESIALKPKSLEEADLIILDDGSTISVNDELTYYDLFDDARHRWGWLGATAAKAYIAIRRRFTARHTLPSSDDDAPLSQTPTAPAIAFIRDLLLIQRLTRFLLRLSGDFS</sequence>
<gene>
    <name evidence="1" type="primary">FGENESH: predicted gene_6.168</name>
    <name evidence="2" type="ORF">AAT19DRAFT_14668</name>
    <name evidence="1" type="ORF">BN2166_0032460</name>
</gene>
<reference evidence="1 3" key="1">
    <citation type="submission" date="2015-07" db="EMBL/GenBank/DDBJ databases">
        <authorList>
            <person name="Cajimat M.N.B."/>
            <person name="Milazzo M.L."/>
            <person name="Fulhorst C.F."/>
        </authorList>
    </citation>
    <scope>NUCLEOTIDE SEQUENCE [LARGE SCALE GENOMIC DNA]</scope>
    <source>
        <strain evidence="1">Single colony</strain>
    </source>
</reference>
<dbReference type="AlphaFoldDB" id="A0A0K3CFU8"/>
<dbReference type="Proteomes" id="UP000199069">
    <property type="component" value="Unassembled WGS sequence"/>
</dbReference>